<dbReference type="Proteomes" id="UP000824890">
    <property type="component" value="Unassembled WGS sequence"/>
</dbReference>
<keyword evidence="3" id="KW-1185">Reference proteome</keyword>
<accession>A0ABQ8D4E5</accession>
<feature type="region of interest" description="Disordered" evidence="1">
    <location>
        <begin position="1"/>
        <end position="52"/>
    </location>
</feature>
<evidence type="ECO:0000313" key="2">
    <source>
        <dbReference type="EMBL" id="KAH0923395.1"/>
    </source>
</evidence>
<reference evidence="2 3" key="1">
    <citation type="submission" date="2021-05" db="EMBL/GenBank/DDBJ databases">
        <title>Genome Assembly of Synthetic Allotetraploid Brassica napus Reveals Homoeologous Exchanges between Subgenomes.</title>
        <authorList>
            <person name="Davis J.T."/>
        </authorList>
    </citation>
    <scope>NUCLEOTIDE SEQUENCE [LARGE SCALE GENOMIC DNA]</scope>
    <source>
        <strain evidence="3">cv. Da-Ae</strain>
        <tissue evidence="2">Seedling</tissue>
    </source>
</reference>
<evidence type="ECO:0000256" key="1">
    <source>
        <dbReference type="SAM" id="MobiDB-lite"/>
    </source>
</evidence>
<organism evidence="2 3">
    <name type="scientific">Brassica napus</name>
    <name type="common">Rape</name>
    <dbReference type="NCBI Taxonomy" id="3708"/>
    <lineage>
        <taxon>Eukaryota</taxon>
        <taxon>Viridiplantae</taxon>
        <taxon>Streptophyta</taxon>
        <taxon>Embryophyta</taxon>
        <taxon>Tracheophyta</taxon>
        <taxon>Spermatophyta</taxon>
        <taxon>Magnoliopsida</taxon>
        <taxon>eudicotyledons</taxon>
        <taxon>Gunneridae</taxon>
        <taxon>Pentapetalae</taxon>
        <taxon>rosids</taxon>
        <taxon>malvids</taxon>
        <taxon>Brassicales</taxon>
        <taxon>Brassicaceae</taxon>
        <taxon>Brassiceae</taxon>
        <taxon>Brassica</taxon>
    </lineage>
</organism>
<gene>
    <name evidence="2" type="ORF">HID58_023413</name>
</gene>
<comment type="caution">
    <text evidence="2">The sequence shown here is derived from an EMBL/GenBank/DDBJ whole genome shotgun (WGS) entry which is preliminary data.</text>
</comment>
<name>A0ABQ8D4E5_BRANA</name>
<feature type="compositionally biased region" description="Acidic residues" evidence="1">
    <location>
        <begin position="11"/>
        <end position="24"/>
    </location>
</feature>
<dbReference type="EMBL" id="JAGKQM010000006">
    <property type="protein sequence ID" value="KAH0923395.1"/>
    <property type="molecule type" value="Genomic_DNA"/>
</dbReference>
<proteinExistence type="predicted"/>
<evidence type="ECO:0000313" key="3">
    <source>
        <dbReference type="Proteomes" id="UP000824890"/>
    </source>
</evidence>
<sequence>MSSTKEIDAVPPEDTDAVGLEEDLQQGKAEEKVSEPDSPPGGDPEEDERMWFKHPKAVRKAIRQELWRSSLMEQPYKEASSASALIEIRQNC</sequence>
<protein>
    <submittedName>
        <fullName evidence="2">Uncharacterized protein</fullName>
    </submittedName>
</protein>